<reference evidence="2" key="1">
    <citation type="submission" date="2017-02" db="UniProtKB">
        <authorList>
            <consortium name="WormBaseParasite"/>
        </authorList>
    </citation>
    <scope>IDENTIFICATION</scope>
</reference>
<accession>A0A0N5BJ94</accession>
<dbReference type="AlphaFoldDB" id="A0A0N5BJ94"/>
<evidence type="ECO:0000313" key="2">
    <source>
        <dbReference type="WBParaSite" id="SPAL_0000602100.1"/>
    </source>
</evidence>
<proteinExistence type="predicted"/>
<evidence type="ECO:0000313" key="1">
    <source>
        <dbReference type="Proteomes" id="UP000046392"/>
    </source>
</evidence>
<dbReference type="Proteomes" id="UP000046392">
    <property type="component" value="Unplaced"/>
</dbReference>
<keyword evidence="1" id="KW-1185">Reference proteome</keyword>
<sequence length="119" mass="14467">MSNIVEIFAWDYKYNITFFPECFPGKRGEKIHVLLRDESKYFYIHYWKCNAWNSIIMKISASVDMYNEGRVEITYMDHNLTITKNINDDCKWWDYGGNYWTCNLSYIDPREYEQIIISK</sequence>
<dbReference type="WBParaSite" id="SPAL_0000602100.1">
    <property type="protein sequence ID" value="SPAL_0000602100.1"/>
    <property type="gene ID" value="SPAL_0000602100"/>
</dbReference>
<protein>
    <submittedName>
        <fullName evidence="2">S-protein homolog</fullName>
    </submittedName>
</protein>
<name>A0A0N5BJ94_STREA</name>
<organism evidence="1 2">
    <name type="scientific">Strongyloides papillosus</name>
    <name type="common">Intestinal threadworm</name>
    <dbReference type="NCBI Taxonomy" id="174720"/>
    <lineage>
        <taxon>Eukaryota</taxon>
        <taxon>Metazoa</taxon>
        <taxon>Ecdysozoa</taxon>
        <taxon>Nematoda</taxon>
        <taxon>Chromadorea</taxon>
        <taxon>Rhabditida</taxon>
        <taxon>Tylenchina</taxon>
        <taxon>Panagrolaimomorpha</taxon>
        <taxon>Strongyloidoidea</taxon>
        <taxon>Strongyloididae</taxon>
        <taxon>Strongyloides</taxon>
    </lineage>
</organism>